<dbReference type="Proteomes" id="UP000199673">
    <property type="component" value="Unassembled WGS sequence"/>
</dbReference>
<name>A0A1I7DAD6_9BACT</name>
<evidence type="ECO:0000313" key="2">
    <source>
        <dbReference type="Proteomes" id="UP000199673"/>
    </source>
</evidence>
<keyword evidence="2" id="KW-1185">Reference proteome</keyword>
<proteinExistence type="predicted"/>
<dbReference type="AlphaFoldDB" id="A0A1I7DAD6"/>
<protein>
    <submittedName>
        <fullName evidence="1">Uncharacterized protein</fullName>
    </submittedName>
</protein>
<sequence length="335" mass="37471">MDHTSEFMKYYIFLIFILLVNLQLVSAQGSLPQSFFDGKSVVFVSTDPGARPVMTWQEVADSVHNSLVKAGGDPIAYFELEKVALSDAVQADYAKSFQQRLVKNVILVTRQKNQMSIHVGPFSGDGNIIPTKELFGVSAADIGAATSQFGLIGENQPSQNILVLEVPEFLSIISSETASSEKFLPSNPLNLDVFKLGITIEGSSAETGLLSYFRYDMYGKSQATILAEQAAQKTGIEQVLKQEYPYQVEWLTEAKSEQELIRDRVQFLLVKVEGREADMMKSMGLEPKTDESASRIVVKYYIKLLVRDELYIGPEWDADPDWRVALTNFLRNLKK</sequence>
<gene>
    <name evidence="1" type="ORF">SAMN04489724_3826</name>
</gene>
<reference evidence="2" key="1">
    <citation type="submission" date="2016-10" db="EMBL/GenBank/DDBJ databases">
        <authorList>
            <person name="Varghese N."/>
            <person name="Submissions S."/>
        </authorList>
    </citation>
    <scope>NUCLEOTIDE SEQUENCE [LARGE SCALE GENOMIC DNA]</scope>
    <source>
        <strain evidence="2">DSM 23445</strain>
    </source>
</reference>
<dbReference type="EMBL" id="FPBF01000006">
    <property type="protein sequence ID" value="SFU08597.1"/>
    <property type="molecule type" value="Genomic_DNA"/>
</dbReference>
<accession>A0A1I7DAD6</accession>
<organism evidence="1 2">
    <name type="scientific">Algoriphagus locisalis</name>
    <dbReference type="NCBI Taxonomy" id="305507"/>
    <lineage>
        <taxon>Bacteria</taxon>
        <taxon>Pseudomonadati</taxon>
        <taxon>Bacteroidota</taxon>
        <taxon>Cytophagia</taxon>
        <taxon>Cytophagales</taxon>
        <taxon>Cyclobacteriaceae</taxon>
        <taxon>Algoriphagus</taxon>
    </lineage>
</organism>
<evidence type="ECO:0000313" key="1">
    <source>
        <dbReference type="EMBL" id="SFU08597.1"/>
    </source>
</evidence>